<feature type="transmembrane region" description="Helical" evidence="8">
    <location>
        <begin position="126"/>
        <end position="153"/>
    </location>
</feature>
<dbReference type="Pfam" id="PF09721">
    <property type="entry name" value="Exosortase_EpsH"/>
    <property type="match status" value="1"/>
</dbReference>
<dbReference type="NCBIfam" id="TIGR04178">
    <property type="entry name" value="exo_archaeo"/>
    <property type="match status" value="1"/>
</dbReference>
<protein>
    <recommendedName>
        <fullName evidence="11">Eight transmembrane protein EpsH</fullName>
    </recommendedName>
</protein>
<reference evidence="9 10" key="1">
    <citation type="journal article" date="2011" name="J. Bacteriol.">
        <title>Complete genome sequence of the polycyclic aromatic hydrocarbon-degrading bacterium Alteromonas sp. strain SN2.</title>
        <authorList>
            <person name="Jin H.M."/>
            <person name="Jeong H."/>
            <person name="Moon E.J."/>
            <person name="Math R.K."/>
            <person name="Lee K."/>
            <person name="Kim H.J."/>
            <person name="Jeon C.O."/>
            <person name="Oh T.K."/>
            <person name="Kim J.F."/>
        </authorList>
    </citation>
    <scope>NUCLEOTIDE SEQUENCE [LARGE SCALE GENOMIC DNA]</scope>
    <source>
        <strain evidence="10">JCM 17741 / KACC 18427 / KCTC 11700BP / SN2</strain>
    </source>
</reference>
<keyword evidence="3" id="KW-0645">Protease</keyword>
<feature type="transmembrane region" description="Helical" evidence="8">
    <location>
        <begin position="12"/>
        <end position="29"/>
    </location>
</feature>
<evidence type="ECO:0000256" key="4">
    <source>
        <dbReference type="ARBA" id="ARBA00022692"/>
    </source>
</evidence>
<feature type="transmembrane region" description="Helical" evidence="8">
    <location>
        <begin position="182"/>
        <end position="201"/>
    </location>
</feature>
<dbReference type="GO" id="GO:0005886">
    <property type="term" value="C:plasma membrane"/>
    <property type="evidence" value="ECO:0007669"/>
    <property type="project" value="UniProtKB-SubCell"/>
</dbReference>
<proteinExistence type="predicted"/>
<keyword evidence="10" id="KW-1185">Reference proteome</keyword>
<evidence type="ECO:0000313" key="10">
    <source>
        <dbReference type="Proteomes" id="UP000000683"/>
    </source>
</evidence>
<dbReference type="KEGG" id="alt:ambt_03575"/>
<sequence length="457" mass="52617">MRNVFSKLKHFWVLLLLVVTWLLFNYPIMETIWDHGFDDGTYSHSFLVPFIVIYLMYILEVEQRVSFRSSVSWYWSGVLLSSGIALWIATWSQISLLYWLMSLIVLITLIFQVFKFNISTLFPVAYLIFIFPFWGSLAIVFQNISVFMVTLLMSFTDIPVYVENEFVNIPSGIFEIAEGCSGLRYIIVALAISSLYVFLYLRTAKSAIIFTGFALLGALVTNWVRILLLIIIGHVTEMESSLMTDHNNFGWYIYIPVALAQFYLGSKLESLEAKSAIKSNSTDKEIKPSRYSKSALYSGLIIVGVFSSATAISLIHEEKTDKCDNESTELRPEIAEYLTVCNSSNEDVVRLIYFFNGKDLDSKASYFLNDMHPSDFHLIEQHSNDAWNVEELAGRRGALYLLAYRYKFKSNYYLNFTELKKARLMGALLGETNVEIQWRFTKCEQSCELEDIERVTM</sequence>
<keyword evidence="5" id="KW-0378">Hydrolase</keyword>
<evidence type="ECO:0000256" key="8">
    <source>
        <dbReference type="SAM" id="Phobius"/>
    </source>
</evidence>
<feature type="transmembrane region" description="Helical" evidence="8">
    <location>
        <begin position="251"/>
        <end position="268"/>
    </location>
</feature>
<gene>
    <name evidence="9" type="ordered locus">ambt_03575</name>
</gene>
<dbReference type="InterPro" id="IPR013426">
    <property type="entry name" value="EpsH-like"/>
</dbReference>
<keyword evidence="6 8" id="KW-1133">Transmembrane helix</keyword>
<evidence type="ECO:0000256" key="5">
    <source>
        <dbReference type="ARBA" id="ARBA00022801"/>
    </source>
</evidence>
<accession>F5ZC27</accession>
<evidence type="ECO:0000256" key="3">
    <source>
        <dbReference type="ARBA" id="ARBA00022670"/>
    </source>
</evidence>
<feature type="transmembrane region" description="Helical" evidence="8">
    <location>
        <begin position="71"/>
        <end position="90"/>
    </location>
</feature>
<dbReference type="NCBIfam" id="TIGR02602">
    <property type="entry name" value="8TM_EpsH"/>
    <property type="match status" value="1"/>
</dbReference>
<feature type="transmembrane region" description="Helical" evidence="8">
    <location>
        <begin position="41"/>
        <end position="59"/>
    </location>
</feature>
<dbReference type="GO" id="GO:0008233">
    <property type="term" value="F:peptidase activity"/>
    <property type="evidence" value="ECO:0007669"/>
    <property type="project" value="UniProtKB-KW"/>
</dbReference>
<dbReference type="Proteomes" id="UP000000683">
    <property type="component" value="Chromosome"/>
</dbReference>
<dbReference type="InterPro" id="IPR026392">
    <property type="entry name" value="Exo/Archaeosortase_dom"/>
</dbReference>
<evidence type="ECO:0000256" key="7">
    <source>
        <dbReference type="ARBA" id="ARBA00023136"/>
    </source>
</evidence>
<keyword evidence="4 8" id="KW-0812">Transmembrane</keyword>
<dbReference type="HOGENOM" id="CLU_598053_0_0_6"/>
<evidence type="ECO:0008006" key="11">
    <source>
        <dbReference type="Google" id="ProtNLM"/>
    </source>
</evidence>
<dbReference type="EMBL" id="CP002339">
    <property type="protein sequence ID" value="AEF02265.1"/>
    <property type="molecule type" value="Genomic_DNA"/>
</dbReference>
<organism evidence="9 10">
    <name type="scientific">Alteromonas naphthalenivorans</name>
    <dbReference type="NCBI Taxonomy" id="715451"/>
    <lineage>
        <taxon>Bacteria</taxon>
        <taxon>Pseudomonadati</taxon>
        <taxon>Pseudomonadota</taxon>
        <taxon>Gammaproteobacteria</taxon>
        <taxon>Alteromonadales</taxon>
        <taxon>Alteromonadaceae</taxon>
        <taxon>Alteromonas/Salinimonas group</taxon>
        <taxon>Alteromonas</taxon>
    </lineage>
</organism>
<evidence type="ECO:0000313" key="9">
    <source>
        <dbReference type="EMBL" id="AEF02265.1"/>
    </source>
</evidence>
<evidence type="ECO:0000256" key="6">
    <source>
        <dbReference type="ARBA" id="ARBA00022989"/>
    </source>
</evidence>
<feature type="transmembrane region" description="Helical" evidence="8">
    <location>
        <begin position="208"/>
        <end position="231"/>
    </location>
</feature>
<dbReference type="AlphaFoldDB" id="F5ZC27"/>
<keyword evidence="2" id="KW-1003">Cell membrane</keyword>
<evidence type="ECO:0000256" key="1">
    <source>
        <dbReference type="ARBA" id="ARBA00004651"/>
    </source>
</evidence>
<feature type="transmembrane region" description="Helical" evidence="8">
    <location>
        <begin position="294"/>
        <end position="315"/>
    </location>
</feature>
<name>F5ZC27_ALTNA</name>
<keyword evidence="7 8" id="KW-0472">Membrane</keyword>
<evidence type="ECO:0000256" key="2">
    <source>
        <dbReference type="ARBA" id="ARBA00022475"/>
    </source>
</evidence>
<dbReference type="InterPro" id="IPR019127">
    <property type="entry name" value="Exosortase"/>
</dbReference>
<dbReference type="eggNOG" id="COG1269">
    <property type="taxonomic scope" value="Bacteria"/>
</dbReference>
<dbReference type="GO" id="GO:0006508">
    <property type="term" value="P:proteolysis"/>
    <property type="evidence" value="ECO:0007669"/>
    <property type="project" value="UniProtKB-KW"/>
</dbReference>
<comment type="subcellular location">
    <subcellularLocation>
        <location evidence="1">Cell membrane</location>
        <topology evidence="1">Multi-pass membrane protein</topology>
    </subcellularLocation>
</comment>
<feature type="transmembrane region" description="Helical" evidence="8">
    <location>
        <begin position="96"/>
        <end position="114"/>
    </location>
</feature>